<dbReference type="InterPro" id="IPR012334">
    <property type="entry name" value="Pectin_lyas_fold"/>
</dbReference>
<dbReference type="Pfam" id="PF00295">
    <property type="entry name" value="Glyco_hydro_28"/>
    <property type="match status" value="1"/>
</dbReference>
<dbReference type="GeneID" id="96007556"/>
<dbReference type="RefSeq" id="XP_069228080.1">
    <property type="nucleotide sequence ID" value="XM_069374718.1"/>
</dbReference>
<evidence type="ECO:0000256" key="6">
    <source>
        <dbReference type="ARBA" id="ARBA00022801"/>
    </source>
</evidence>
<dbReference type="PANTHER" id="PTHR31736:SF6">
    <property type="entry name" value="EXOPOLYGALACTURONASE B-RELATED"/>
    <property type="match status" value="1"/>
</dbReference>
<evidence type="ECO:0000313" key="18">
    <source>
        <dbReference type="EMBL" id="KAL1584974.1"/>
    </source>
</evidence>
<dbReference type="GO" id="GO:0004650">
    <property type="term" value="F:polygalacturonase activity"/>
    <property type="evidence" value="ECO:0007669"/>
    <property type="project" value="InterPro"/>
</dbReference>
<evidence type="ECO:0000256" key="12">
    <source>
        <dbReference type="ARBA" id="ARBA00038933"/>
    </source>
</evidence>
<dbReference type="InterPro" id="IPR000743">
    <property type="entry name" value="Glyco_hydro_28"/>
</dbReference>
<comment type="catalytic activity">
    <reaction evidence="15">
        <text>[(1-&gt;4)-alpha-D-galacturonosyl](n) + H2O = alpha-D-galacturonate + [(1-&gt;4)-alpha-D-galacturonosyl](n-1)</text>
        <dbReference type="Rhea" id="RHEA:14117"/>
        <dbReference type="Rhea" id="RHEA-COMP:14570"/>
        <dbReference type="Rhea" id="RHEA-COMP:14572"/>
        <dbReference type="ChEBI" id="CHEBI:15377"/>
        <dbReference type="ChEBI" id="CHEBI:58658"/>
        <dbReference type="ChEBI" id="CHEBI:140523"/>
        <dbReference type="EC" id="3.2.1.67"/>
    </reaction>
</comment>
<keyword evidence="5" id="KW-0677">Repeat</keyword>
<reference evidence="18 19" key="1">
    <citation type="journal article" date="2020" name="Microbiol. Resour. Announc.">
        <title>Draft Genome Sequence of a Cladosporium Species Isolated from the Mesophotic Ascidian Didemnum maculosum.</title>
        <authorList>
            <person name="Gioti A."/>
            <person name="Siaperas R."/>
            <person name="Nikolaivits E."/>
            <person name="Le Goff G."/>
            <person name="Ouazzani J."/>
            <person name="Kotoulas G."/>
            <person name="Topakas E."/>
        </authorList>
    </citation>
    <scope>NUCLEOTIDE SEQUENCE [LARGE SCALE GENOMIC DNA]</scope>
    <source>
        <strain evidence="18 19">TM138-S3</strain>
    </source>
</reference>
<evidence type="ECO:0000256" key="11">
    <source>
        <dbReference type="ARBA" id="ARBA00037312"/>
    </source>
</evidence>
<feature type="signal peptide" evidence="17">
    <location>
        <begin position="1"/>
        <end position="15"/>
    </location>
</feature>
<keyword evidence="6 16" id="KW-0378">Hydrolase</keyword>
<keyword evidence="19" id="KW-1185">Reference proteome</keyword>
<accession>A0AB34KPI0</accession>
<dbReference type="EMBL" id="JAAQHG020000022">
    <property type="protein sequence ID" value="KAL1584974.1"/>
    <property type="molecule type" value="Genomic_DNA"/>
</dbReference>
<protein>
    <recommendedName>
        <fullName evidence="12">galacturonan 1,4-alpha-galacturonidase</fullName>
        <ecNumber evidence="12">3.2.1.67</ecNumber>
    </recommendedName>
    <alternativeName>
        <fullName evidence="13">Galacturan 1,4-alpha-galacturonidase B</fullName>
    </alternativeName>
    <alternativeName>
        <fullName evidence="14">Poly(1,4-alpha-D-galacturonide)galacturonohydrolase B</fullName>
    </alternativeName>
</protein>
<keyword evidence="10" id="KW-0961">Cell wall biogenesis/degradation</keyword>
<comment type="subcellular location">
    <subcellularLocation>
        <location evidence="1">Secreted</location>
    </subcellularLocation>
</comment>
<dbReference type="Proteomes" id="UP000803884">
    <property type="component" value="Unassembled WGS sequence"/>
</dbReference>
<dbReference type="SUPFAM" id="SSF51126">
    <property type="entry name" value="Pectin lyase-like"/>
    <property type="match status" value="1"/>
</dbReference>
<comment type="caution">
    <text evidence="18">The sequence shown here is derived from an EMBL/GenBank/DDBJ whole genome shotgun (WGS) entry which is preliminary data.</text>
</comment>
<evidence type="ECO:0000313" key="19">
    <source>
        <dbReference type="Proteomes" id="UP000803884"/>
    </source>
</evidence>
<dbReference type="Gene3D" id="2.160.20.10">
    <property type="entry name" value="Single-stranded right-handed beta-helix, Pectin lyase-like"/>
    <property type="match status" value="1"/>
</dbReference>
<evidence type="ECO:0000256" key="15">
    <source>
        <dbReference type="ARBA" id="ARBA00048766"/>
    </source>
</evidence>
<comment type="function">
    <text evidence="11">Specific in hydrolyzing the terminal glycosidic bond of polygalacturonic acid and oligogalacturonates.</text>
</comment>
<evidence type="ECO:0000256" key="2">
    <source>
        <dbReference type="ARBA" id="ARBA00008834"/>
    </source>
</evidence>
<evidence type="ECO:0000256" key="10">
    <source>
        <dbReference type="ARBA" id="ARBA00023316"/>
    </source>
</evidence>
<dbReference type="InterPro" id="IPR011050">
    <property type="entry name" value="Pectin_lyase_fold/virulence"/>
</dbReference>
<gene>
    <name evidence="18" type="ORF">WHR41_06113</name>
</gene>
<dbReference type="GO" id="GO:0005975">
    <property type="term" value="P:carbohydrate metabolic process"/>
    <property type="evidence" value="ECO:0007669"/>
    <property type="project" value="InterPro"/>
</dbReference>
<evidence type="ECO:0000256" key="14">
    <source>
        <dbReference type="ARBA" id="ARBA00042261"/>
    </source>
</evidence>
<evidence type="ECO:0000256" key="7">
    <source>
        <dbReference type="ARBA" id="ARBA00023157"/>
    </source>
</evidence>
<dbReference type="GO" id="GO:0005576">
    <property type="term" value="C:extracellular region"/>
    <property type="evidence" value="ECO:0007669"/>
    <property type="project" value="UniProtKB-SubCell"/>
</dbReference>
<dbReference type="PANTHER" id="PTHR31736">
    <property type="match status" value="1"/>
</dbReference>
<keyword evidence="9 16" id="KW-0326">Glycosidase</keyword>
<keyword evidence="7" id="KW-1015">Disulfide bond</keyword>
<evidence type="ECO:0000256" key="4">
    <source>
        <dbReference type="ARBA" id="ARBA00022729"/>
    </source>
</evidence>
<evidence type="ECO:0000256" key="1">
    <source>
        <dbReference type="ARBA" id="ARBA00004613"/>
    </source>
</evidence>
<sequence>MRGLLLALSATLASAASIAREALPVGAAITPGIEPRGKPNHHHKDKWGCNKPEYRHKVTIRASANDTDDVSSDFLWAFKKANHGGTVYLEEGSTYVIGKKLDLSFLNDVHLQLDGEIKFTDDIEYWQANHFYYDFQKSITFWVWGGEKIKIYSETGSGVLNGNGQAWYNGFAGREILDSDNTYYRPILFLTDNATQVDVSGITMLNSPCWTNFLIRTNDISFDNINIEATSNNISALPKNTDGWDTLNVKGISVTNSNVNIGDDCFSPKPNTSDIYVKDLWCNGTHGVSMGSIGQYPGVLDYIENAWIENVTMLNAENGARLKSWAGPNVGYGYINNITYDGMYVENTDWPIVLDACYFNIDPAVCAADPSRVNITNILFKNIHGMSSGKEGKDVASLVCSPSAVCENIRLEDIDLKSPTNPDQQGVVLCDGIADGVGVPCVASNSTAA</sequence>
<evidence type="ECO:0000256" key="17">
    <source>
        <dbReference type="SAM" id="SignalP"/>
    </source>
</evidence>
<dbReference type="GO" id="GO:0047911">
    <property type="term" value="F:galacturan 1,4-alpha-galacturonidase activity"/>
    <property type="evidence" value="ECO:0007669"/>
    <property type="project" value="UniProtKB-EC"/>
</dbReference>
<dbReference type="EC" id="3.2.1.67" evidence="12"/>
<proteinExistence type="inferred from homology"/>
<dbReference type="FunFam" id="2.160.20.10:FF:000040">
    <property type="entry name" value="Probable exopolygalacturonase B"/>
    <property type="match status" value="1"/>
</dbReference>
<name>A0AB34KPI0_9PEZI</name>
<evidence type="ECO:0000256" key="5">
    <source>
        <dbReference type="ARBA" id="ARBA00022737"/>
    </source>
</evidence>
<evidence type="ECO:0000256" key="16">
    <source>
        <dbReference type="RuleBase" id="RU361169"/>
    </source>
</evidence>
<dbReference type="GO" id="GO:0071555">
    <property type="term" value="P:cell wall organization"/>
    <property type="evidence" value="ECO:0007669"/>
    <property type="project" value="UniProtKB-KW"/>
</dbReference>
<keyword evidence="4 17" id="KW-0732">Signal</keyword>
<evidence type="ECO:0000256" key="8">
    <source>
        <dbReference type="ARBA" id="ARBA00023180"/>
    </source>
</evidence>
<keyword evidence="8" id="KW-0325">Glycoprotein</keyword>
<feature type="chain" id="PRO_5044263703" description="galacturonan 1,4-alpha-galacturonidase" evidence="17">
    <location>
        <begin position="16"/>
        <end position="449"/>
    </location>
</feature>
<evidence type="ECO:0000256" key="3">
    <source>
        <dbReference type="ARBA" id="ARBA00022525"/>
    </source>
</evidence>
<comment type="similarity">
    <text evidence="2 16">Belongs to the glycosyl hydrolase 28 family.</text>
</comment>
<dbReference type="AlphaFoldDB" id="A0AB34KPI0"/>
<evidence type="ECO:0000256" key="13">
    <source>
        <dbReference type="ARBA" id="ARBA00041473"/>
    </source>
</evidence>
<organism evidence="18 19">
    <name type="scientific">Cladosporium halotolerans</name>
    <dbReference type="NCBI Taxonomy" id="1052096"/>
    <lineage>
        <taxon>Eukaryota</taxon>
        <taxon>Fungi</taxon>
        <taxon>Dikarya</taxon>
        <taxon>Ascomycota</taxon>
        <taxon>Pezizomycotina</taxon>
        <taxon>Dothideomycetes</taxon>
        <taxon>Dothideomycetidae</taxon>
        <taxon>Cladosporiales</taxon>
        <taxon>Cladosporiaceae</taxon>
        <taxon>Cladosporium</taxon>
    </lineage>
</organism>
<keyword evidence="3" id="KW-0964">Secreted</keyword>
<evidence type="ECO:0000256" key="9">
    <source>
        <dbReference type="ARBA" id="ARBA00023295"/>
    </source>
</evidence>